<dbReference type="InterPro" id="IPR013087">
    <property type="entry name" value="Znf_C2H2_type"/>
</dbReference>
<evidence type="ECO:0000256" key="7">
    <source>
        <dbReference type="ARBA" id="ARBA00022833"/>
    </source>
</evidence>
<dbReference type="FunFam" id="3.30.160.60:FF:001450">
    <property type="entry name" value="zinc finger protein 774"/>
    <property type="match status" value="1"/>
</dbReference>
<dbReference type="GO" id="GO:0005634">
    <property type="term" value="C:nucleus"/>
    <property type="evidence" value="ECO:0007669"/>
    <property type="project" value="UniProtKB-SubCell"/>
</dbReference>
<keyword evidence="8" id="KW-0805">Transcription regulation</keyword>
<feature type="region of interest" description="Disordered" evidence="13">
    <location>
        <begin position="134"/>
        <end position="227"/>
    </location>
</feature>
<evidence type="ECO:0000313" key="18">
    <source>
        <dbReference type="Proteomes" id="UP001295444"/>
    </source>
</evidence>
<comment type="similarity">
    <text evidence="3">Belongs to the krueppel C2H2-type zinc-finger protein family.</text>
</comment>
<evidence type="ECO:0000256" key="2">
    <source>
        <dbReference type="ARBA" id="ARBA00004123"/>
    </source>
</evidence>
<dbReference type="PANTHER" id="PTHR46105:SF29">
    <property type="entry name" value="ZINC FINGER AND BTB DOMAIN CONTAINING 12"/>
    <property type="match status" value="1"/>
</dbReference>
<feature type="domain" description="C2H2-type" evidence="15">
    <location>
        <begin position="378"/>
        <end position="405"/>
    </location>
</feature>
<evidence type="ECO:0000259" key="15">
    <source>
        <dbReference type="PROSITE" id="PS50157"/>
    </source>
</evidence>
<accession>A0AAD1WMB7</accession>
<proteinExistence type="inferred from homology"/>
<keyword evidence="9" id="KW-0238">DNA-binding</keyword>
<dbReference type="Gene3D" id="3.30.160.60">
    <property type="entry name" value="Classic Zinc Finger"/>
    <property type="match status" value="3"/>
</dbReference>
<feature type="domain" description="C2H2-type" evidence="15">
    <location>
        <begin position="350"/>
        <end position="377"/>
    </location>
</feature>
<dbReference type="PROSITE" id="PS50097">
    <property type="entry name" value="BTB"/>
    <property type="match status" value="1"/>
</dbReference>
<evidence type="ECO:0000256" key="8">
    <source>
        <dbReference type="ARBA" id="ARBA00023015"/>
    </source>
</evidence>
<dbReference type="FunFam" id="3.30.160.60:FF:000100">
    <property type="entry name" value="Zinc finger 45-like"/>
    <property type="match status" value="1"/>
</dbReference>
<feature type="domain" description="BTB" evidence="14">
    <location>
        <begin position="33"/>
        <end position="97"/>
    </location>
</feature>
<dbReference type="SUPFAM" id="SSF54695">
    <property type="entry name" value="POZ domain"/>
    <property type="match status" value="1"/>
</dbReference>
<dbReference type="EMBL" id="OW240920">
    <property type="protein sequence ID" value="CAH2314467.1"/>
    <property type="molecule type" value="Genomic_DNA"/>
</dbReference>
<dbReference type="Gene3D" id="3.30.710.10">
    <property type="entry name" value="Potassium Channel Kv1.1, Chain A"/>
    <property type="match status" value="1"/>
</dbReference>
<keyword evidence="10" id="KW-0804">Transcription</keyword>
<evidence type="ECO:0000256" key="6">
    <source>
        <dbReference type="ARBA" id="ARBA00022771"/>
    </source>
</evidence>
<name>A0AAD1WMB7_PELCU</name>
<dbReference type="CDD" id="cd18203">
    <property type="entry name" value="BTB_POZ_ZBTB12"/>
    <property type="match status" value="1"/>
</dbReference>
<dbReference type="PANTHER" id="PTHR46105">
    <property type="entry name" value="AGAP004733-PA"/>
    <property type="match status" value="1"/>
</dbReference>
<dbReference type="Pfam" id="PF00096">
    <property type="entry name" value="zf-C2H2"/>
    <property type="match status" value="2"/>
</dbReference>
<evidence type="ECO:0000256" key="1">
    <source>
        <dbReference type="ARBA" id="ARBA00003767"/>
    </source>
</evidence>
<keyword evidence="11" id="KW-0539">Nucleus</keyword>
<evidence type="ECO:0000256" key="13">
    <source>
        <dbReference type="SAM" id="MobiDB-lite"/>
    </source>
</evidence>
<dbReference type="SMART" id="SM00355">
    <property type="entry name" value="ZnF_C2H2"/>
    <property type="match status" value="4"/>
</dbReference>
<dbReference type="InterPro" id="IPR050457">
    <property type="entry name" value="ZnFinger_BTB_dom_contain"/>
</dbReference>
<dbReference type="Pfam" id="PF00651">
    <property type="entry name" value="BTB"/>
    <property type="match status" value="1"/>
</dbReference>
<evidence type="ECO:0000313" key="16">
    <source>
        <dbReference type="EMBL" id="CAH2314456.1"/>
    </source>
</evidence>
<reference evidence="16" key="1">
    <citation type="submission" date="2022-03" db="EMBL/GenBank/DDBJ databases">
        <authorList>
            <person name="Alioto T."/>
            <person name="Alioto T."/>
            <person name="Gomez Garrido J."/>
        </authorList>
    </citation>
    <scope>NUCLEOTIDE SEQUENCE</scope>
</reference>
<organism evidence="16 18">
    <name type="scientific">Pelobates cultripes</name>
    <name type="common">Western spadefoot toad</name>
    <dbReference type="NCBI Taxonomy" id="61616"/>
    <lineage>
        <taxon>Eukaryota</taxon>
        <taxon>Metazoa</taxon>
        <taxon>Chordata</taxon>
        <taxon>Craniata</taxon>
        <taxon>Vertebrata</taxon>
        <taxon>Euteleostomi</taxon>
        <taxon>Amphibia</taxon>
        <taxon>Batrachia</taxon>
        <taxon>Anura</taxon>
        <taxon>Pelobatoidea</taxon>
        <taxon>Pelobatidae</taxon>
        <taxon>Pelobates</taxon>
    </lineage>
</organism>
<dbReference type="SUPFAM" id="SSF57667">
    <property type="entry name" value="beta-beta-alpha zinc fingers"/>
    <property type="match status" value="2"/>
</dbReference>
<evidence type="ECO:0000256" key="3">
    <source>
        <dbReference type="ARBA" id="ARBA00006991"/>
    </source>
</evidence>
<dbReference type="GO" id="GO:0000978">
    <property type="term" value="F:RNA polymerase II cis-regulatory region sequence-specific DNA binding"/>
    <property type="evidence" value="ECO:0007669"/>
    <property type="project" value="TreeGrafter"/>
</dbReference>
<dbReference type="InterPro" id="IPR036236">
    <property type="entry name" value="Znf_C2H2_sf"/>
</dbReference>
<dbReference type="PROSITE" id="PS00028">
    <property type="entry name" value="ZINC_FINGER_C2H2_1"/>
    <property type="match status" value="3"/>
</dbReference>
<dbReference type="PROSITE" id="PS50157">
    <property type="entry name" value="ZINC_FINGER_C2H2_2"/>
    <property type="match status" value="3"/>
</dbReference>
<dbReference type="GO" id="GO:0008270">
    <property type="term" value="F:zinc ion binding"/>
    <property type="evidence" value="ECO:0007669"/>
    <property type="project" value="UniProtKB-KW"/>
</dbReference>
<evidence type="ECO:0000256" key="10">
    <source>
        <dbReference type="ARBA" id="ARBA00023163"/>
    </source>
</evidence>
<feature type="domain" description="C2H2-type" evidence="15">
    <location>
        <begin position="406"/>
        <end position="434"/>
    </location>
</feature>
<keyword evidence="4" id="KW-0479">Metal-binding</keyword>
<evidence type="ECO:0000256" key="12">
    <source>
        <dbReference type="PROSITE-ProRule" id="PRU00042"/>
    </source>
</evidence>
<evidence type="ECO:0000259" key="14">
    <source>
        <dbReference type="PROSITE" id="PS50097"/>
    </source>
</evidence>
<dbReference type="Proteomes" id="UP001295444">
    <property type="component" value="Chromosome 09"/>
</dbReference>
<dbReference type="GO" id="GO:0000981">
    <property type="term" value="F:DNA-binding transcription factor activity, RNA polymerase II-specific"/>
    <property type="evidence" value="ECO:0007669"/>
    <property type="project" value="TreeGrafter"/>
</dbReference>
<feature type="compositionally biased region" description="Polar residues" evidence="13">
    <location>
        <begin position="143"/>
        <end position="161"/>
    </location>
</feature>
<evidence type="ECO:0000256" key="9">
    <source>
        <dbReference type="ARBA" id="ARBA00023125"/>
    </source>
</evidence>
<keyword evidence="18" id="KW-1185">Reference proteome</keyword>
<evidence type="ECO:0000256" key="11">
    <source>
        <dbReference type="ARBA" id="ARBA00023242"/>
    </source>
</evidence>
<evidence type="ECO:0000256" key="5">
    <source>
        <dbReference type="ARBA" id="ARBA00022737"/>
    </source>
</evidence>
<keyword evidence="5" id="KW-0677">Repeat</keyword>
<feature type="compositionally biased region" description="Gly residues" evidence="13">
    <location>
        <begin position="204"/>
        <end position="213"/>
    </location>
</feature>
<dbReference type="InterPro" id="IPR011333">
    <property type="entry name" value="SKP1/BTB/POZ_sf"/>
</dbReference>
<evidence type="ECO:0000313" key="17">
    <source>
        <dbReference type="EMBL" id="CAH2314467.1"/>
    </source>
</evidence>
<dbReference type="EMBL" id="OW240920">
    <property type="protein sequence ID" value="CAH2314456.1"/>
    <property type="molecule type" value="Genomic_DNA"/>
</dbReference>
<sequence>MASTPDILRFQLPGHEAATLRTMNQLRSEERFCDITVLSDGFKFRGHRVVLAACSPFLRDQFLLNPGSELQVSLMHGPRVVSDLLLSCYTGLLEFSVRDIVNYLTAASYLQMEHVVEKCREALTQFIEPKIGLRAPNRGMPSRASTTTMSSIRSSDNRQSLTAEAKTEEESEEDMLLMAEEEEEEEQGEEGSSSDICIVKVEAGMGGSKGGRSWGKREEEQNAGTQQEEALVNSTVEGGETGDGNIQQGGILKAIYSDEVEGGEGVLIIPSNYHEEEGEVFDSSGGCQSSMVADGGSRSVLGGLGGAMGSLVTGDARFGSRRPIRCCKCEEVFQGVEKLVFHMRAQHFVFMCPRCGKQFNHSSNLNRHMNVHRGVKSHSCHICGKCFTQKSTLHDHLNLHSGERPYRCSYCSVRFAHKPAIRRHLKEQHGKTTAQNVLEAGVAEVNILVG</sequence>
<comment type="function">
    <text evidence="1">May be involved in transcriptional regulation.</text>
</comment>
<feature type="compositionally biased region" description="Acidic residues" evidence="13">
    <location>
        <begin position="167"/>
        <end position="189"/>
    </location>
</feature>
<keyword evidence="7" id="KW-0862">Zinc</keyword>
<dbReference type="SMART" id="SM00225">
    <property type="entry name" value="BTB"/>
    <property type="match status" value="1"/>
</dbReference>
<dbReference type="AlphaFoldDB" id="A0AAD1WMB7"/>
<protein>
    <submittedName>
        <fullName evidence="16">Zinc finger and BTB domain-containing 12</fullName>
    </submittedName>
</protein>
<keyword evidence="6 12" id="KW-0863">Zinc-finger</keyword>
<evidence type="ECO:0000256" key="4">
    <source>
        <dbReference type="ARBA" id="ARBA00022723"/>
    </source>
</evidence>
<dbReference type="InterPro" id="IPR000210">
    <property type="entry name" value="BTB/POZ_dom"/>
</dbReference>
<comment type="subcellular location">
    <subcellularLocation>
        <location evidence="2">Nucleus</location>
    </subcellularLocation>
</comment>
<gene>
    <name evidence="16" type="ORF">PECUL_23A030374</name>
    <name evidence="17" type="ORF">PECUL_23A031284</name>
</gene>